<feature type="transmembrane region" description="Helical" evidence="2">
    <location>
        <begin position="25"/>
        <end position="46"/>
    </location>
</feature>
<sequence length="185" mass="20368">MNDSPTEHLEHAEHAQHVAHLGDDFLTTVSISIAILAVIAATVGSLETMETAKAFAEKNAAVLEQSKASDSWAFYQAKSVKQNIYALAAEQSGKPEYADKARRYDGEQKEIEKTAREHEHKSQEALESSDHHEHRHHVLTVAVTLLHVSIAIATIAIIVRGRRWPWYCALALGAVGALGAFYAYI</sequence>
<evidence type="ECO:0000313" key="4">
    <source>
        <dbReference type="Proteomes" id="UP000439113"/>
    </source>
</evidence>
<dbReference type="Pfam" id="PF14235">
    <property type="entry name" value="DUF4337"/>
    <property type="match status" value="1"/>
</dbReference>
<keyword evidence="2" id="KW-0472">Membrane</keyword>
<accession>A0A6N8DKL6</accession>
<dbReference type="AlphaFoldDB" id="A0A6N8DKL6"/>
<keyword evidence="2" id="KW-1133">Transmembrane helix</keyword>
<dbReference type="InterPro" id="IPR025570">
    <property type="entry name" value="DUF4337"/>
</dbReference>
<evidence type="ECO:0000256" key="2">
    <source>
        <dbReference type="SAM" id="Phobius"/>
    </source>
</evidence>
<feature type="transmembrane region" description="Helical" evidence="2">
    <location>
        <begin position="138"/>
        <end position="158"/>
    </location>
</feature>
<feature type="transmembrane region" description="Helical" evidence="2">
    <location>
        <begin position="164"/>
        <end position="184"/>
    </location>
</feature>
<protein>
    <submittedName>
        <fullName evidence="3">DUF4337 family protein</fullName>
    </submittedName>
</protein>
<comment type="caution">
    <text evidence="3">The sequence shown here is derived from an EMBL/GenBank/DDBJ whole genome shotgun (WGS) entry which is preliminary data.</text>
</comment>
<gene>
    <name evidence="3" type="ORF">GJ654_02095</name>
</gene>
<evidence type="ECO:0000256" key="1">
    <source>
        <dbReference type="SAM" id="MobiDB-lite"/>
    </source>
</evidence>
<dbReference type="EMBL" id="WNKS01000001">
    <property type="protein sequence ID" value="MTV29781.1"/>
    <property type="molecule type" value="Genomic_DNA"/>
</dbReference>
<dbReference type="RefSeq" id="WP_155444427.1">
    <property type="nucleotide sequence ID" value="NZ_JAOQNR010000001.1"/>
</dbReference>
<organism evidence="3 4">
    <name type="scientific">Rhodoblastus acidophilus</name>
    <name type="common">Rhodopseudomonas acidophila</name>
    <dbReference type="NCBI Taxonomy" id="1074"/>
    <lineage>
        <taxon>Bacteria</taxon>
        <taxon>Pseudomonadati</taxon>
        <taxon>Pseudomonadota</taxon>
        <taxon>Alphaproteobacteria</taxon>
        <taxon>Hyphomicrobiales</taxon>
        <taxon>Rhodoblastaceae</taxon>
        <taxon>Rhodoblastus</taxon>
    </lineage>
</organism>
<dbReference type="Proteomes" id="UP000439113">
    <property type="component" value="Unassembled WGS sequence"/>
</dbReference>
<name>A0A6N8DKL6_RHOAC</name>
<proteinExistence type="predicted"/>
<feature type="region of interest" description="Disordered" evidence="1">
    <location>
        <begin position="113"/>
        <end position="133"/>
    </location>
</feature>
<feature type="compositionally biased region" description="Basic and acidic residues" evidence="1">
    <location>
        <begin position="113"/>
        <end position="132"/>
    </location>
</feature>
<evidence type="ECO:0000313" key="3">
    <source>
        <dbReference type="EMBL" id="MTV29781.1"/>
    </source>
</evidence>
<dbReference type="OrthoDB" id="9806096at2"/>
<keyword evidence="2" id="KW-0812">Transmembrane</keyword>
<reference evidence="3 4" key="1">
    <citation type="submission" date="2019-11" db="EMBL/GenBank/DDBJ databases">
        <title>Whole-genome sequence of a Rhodoblastus acidophilus DSM 142.</title>
        <authorList>
            <person name="Kyndt J.A."/>
            <person name="Meyer T.E."/>
        </authorList>
    </citation>
    <scope>NUCLEOTIDE SEQUENCE [LARGE SCALE GENOMIC DNA]</scope>
    <source>
        <strain evidence="3 4">DSM 142</strain>
    </source>
</reference>